<dbReference type="EMBL" id="BJYG01000039">
    <property type="protein sequence ID" value="GEN64334.1"/>
    <property type="molecule type" value="Genomic_DNA"/>
</dbReference>
<gene>
    <name evidence="1" type="ORF">AOE01nite_25580</name>
</gene>
<dbReference type="Proteomes" id="UP000321746">
    <property type="component" value="Unassembled WGS sequence"/>
</dbReference>
<evidence type="ECO:0008006" key="3">
    <source>
        <dbReference type="Google" id="ProtNLM"/>
    </source>
</evidence>
<proteinExistence type="predicted"/>
<dbReference type="AlphaFoldDB" id="A0A511XN14"/>
<reference evidence="1 2" key="1">
    <citation type="submission" date="2019-07" db="EMBL/GenBank/DDBJ databases">
        <title>Whole genome shotgun sequence of Acetobacter oeni NBRC 105207.</title>
        <authorList>
            <person name="Hosoyama A."/>
            <person name="Uohara A."/>
            <person name="Ohji S."/>
            <person name="Ichikawa N."/>
        </authorList>
    </citation>
    <scope>NUCLEOTIDE SEQUENCE [LARGE SCALE GENOMIC DNA]</scope>
    <source>
        <strain evidence="1 2">NBRC 105207</strain>
    </source>
</reference>
<protein>
    <recommendedName>
        <fullName evidence="3">HNH domain-containing protein</fullName>
    </recommendedName>
</protein>
<comment type="caution">
    <text evidence="1">The sequence shown here is derived from an EMBL/GenBank/DDBJ whole genome shotgun (WGS) entry which is preliminary data.</text>
</comment>
<dbReference type="OrthoDB" id="9816185at2"/>
<dbReference type="RefSeq" id="WP_146890636.1">
    <property type="nucleotide sequence ID" value="NZ_BJYG01000039.1"/>
</dbReference>
<organism evidence="1 2">
    <name type="scientific">Acetobacter oeni</name>
    <dbReference type="NCBI Taxonomy" id="304077"/>
    <lineage>
        <taxon>Bacteria</taxon>
        <taxon>Pseudomonadati</taxon>
        <taxon>Pseudomonadota</taxon>
        <taxon>Alphaproteobacteria</taxon>
        <taxon>Acetobacterales</taxon>
        <taxon>Acetobacteraceae</taxon>
        <taxon>Acetobacter</taxon>
    </lineage>
</organism>
<sequence>MLTIALPDDDAGLVFVACATRTQNAVKRRALLAQRPHVEDRSEQYLEHALAGTLHEFDPVEPDGIEPAELSGLYGRVLVKGGERPLYLRLRGRSRYNRCPLCGQRDVKSLDHHLSKDDYPELAVFAANLTPSCFECNHAKLNYRAELPTDRLFHPYFDDWSGHRLIRATINVGARVTTNFTTRAPAEVDAVIVQRARKHFVELNLAELYEQHAAVELVERKDMFRETFASDGAEGLRDELEHEARSRQRFNRNSWQSALYRALSRNENFYSGGFEHIDEP</sequence>
<name>A0A511XN14_9PROT</name>
<accession>A0A511XN14</accession>
<evidence type="ECO:0000313" key="2">
    <source>
        <dbReference type="Proteomes" id="UP000321746"/>
    </source>
</evidence>
<keyword evidence="2" id="KW-1185">Reference proteome</keyword>
<evidence type="ECO:0000313" key="1">
    <source>
        <dbReference type="EMBL" id="GEN64334.1"/>
    </source>
</evidence>